<evidence type="ECO:0000313" key="2">
    <source>
        <dbReference type="EMBL" id="MPN46700.1"/>
    </source>
</evidence>
<sequence>MGMIHNANHVHQLSQLLHQLLDAHGVIFPHNDSDSGNIVIFRIPGGNTLNIESPPADEAGNPGQNTGTVFN</sequence>
<gene>
    <name evidence="2" type="ORF">SDC9_194297</name>
</gene>
<dbReference type="EMBL" id="VSSQ01107588">
    <property type="protein sequence ID" value="MPN46700.1"/>
    <property type="molecule type" value="Genomic_DNA"/>
</dbReference>
<accession>A0A645I6H4</accession>
<dbReference type="AlphaFoldDB" id="A0A645I6H4"/>
<reference evidence="2" key="1">
    <citation type="submission" date="2019-08" db="EMBL/GenBank/DDBJ databases">
        <authorList>
            <person name="Kucharzyk K."/>
            <person name="Murdoch R.W."/>
            <person name="Higgins S."/>
            <person name="Loffler F."/>
        </authorList>
    </citation>
    <scope>NUCLEOTIDE SEQUENCE</scope>
</reference>
<name>A0A645I6H4_9ZZZZ</name>
<comment type="caution">
    <text evidence="2">The sequence shown here is derived from an EMBL/GenBank/DDBJ whole genome shotgun (WGS) entry which is preliminary data.</text>
</comment>
<evidence type="ECO:0000256" key="1">
    <source>
        <dbReference type="SAM" id="MobiDB-lite"/>
    </source>
</evidence>
<proteinExistence type="predicted"/>
<protein>
    <submittedName>
        <fullName evidence="2">Uncharacterized protein</fullName>
    </submittedName>
</protein>
<organism evidence="2">
    <name type="scientific">bioreactor metagenome</name>
    <dbReference type="NCBI Taxonomy" id="1076179"/>
    <lineage>
        <taxon>unclassified sequences</taxon>
        <taxon>metagenomes</taxon>
        <taxon>ecological metagenomes</taxon>
    </lineage>
</organism>
<feature type="compositionally biased region" description="Polar residues" evidence="1">
    <location>
        <begin position="62"/>
        <end position="71"/>
    </location>
</feature>
<feature type="region of interest" description="Disordered" evidence="1">
    <location>
        <begin position="51"/>
        <end position="71"/>
    </location>
</feature>